<dbReference type="Pfam" id="PF23562">
    <property type="entry name" value="AMP-binding_C_3"/>
    <property type="match status" value="1"/>
</dbReference>
<sequence length="577" mass="64108">MVSSFVLTGMTWGKRLQETAESPLRLLDLGIELSLSVGMSYSGENRRRAVARLKYYFDFSVVTIMGSTHDSEKDGERLFPHIIDKRARDGYERPFAMLSKTLKPSEGFEIVNYKRLANADFLTKVQILIASQNTVKAQLSLIEGSHAPTLESIIDENTVPHYHYEVTFETAPIYDIVTVHPSGPSGDPKPIVISTKAIAKMDQGNGLPIDQGAPLVKTTLRHENVLCLLPYLLPCFHVSSENLWLVRYNAKGAHRSVRLTCNLFAIVYEMTLVFGHASTPMASQYIAEVLKPRTANYLLSPPSVLEDLAKYPSGLQEMARLKHVAYARLALSKWDDTISSSVATSSGTACDGTMISDIKSRRSRKEFLNTLGRADDLIVLSNGEKINPIPMESTIRSNPLVSSALIAGKYPFNPSSLVEMKSKHAPETDVEGLEAVKQICPSVEEANEIAPWFAKIPKSLILFTRPEKPFLRSGKGTVERQLTVKSYSKELDQLFLSQQNYLLIEGLTLDAMELDDFSDFDAISSNSNHYWIAIKPEDVDSRLIYSASTVDKMTEVILGLVTKPKGTEHEENNAVLS</sequence>
<dbReference type="PANTHER" id="PTHR43439:SF2">
    <property type="entry name" value="ENZYME, PUTATIVE (JCVI)-RELATED"/>
    <property type="match status" value="1"/>
</dbReference>
<evidence type="ECO:0000256" key="2">
    <source>
        <dbReference type="ARBA" id="ARBA00022553"/>
    </source>
</evidence>
<gene>
    <name evidence="3" type="ORF">NA56DRAFT_712482</name>
</gene>
<proteinExistence type="predicted"/>
<dbReference type="EMBL" id="KZ613537">
    <property type="protein sequence ID" value="PMD13019.1"/>
    <property type="molecule type" value="Genomic_DNA"/>
</dbReference>
<evidence type="ECO:0000313" key="3">
    <source>
        <dbReference type="EMBL" id="PMD13019.1"/>
    </source>
</evidence>
<dbReference type="AlphaFoldDB" id="A0A2J6PGC8"/>
<evidence type="ECO:0000313" key="4">
    <source>
        <dbReference type="Proteomes" id="UP000235672"/>
    </source>
</evidence>
<evidence type="ECO:0000256" key="1">
    <source>
        <dbReference type="ARBA" id="ARBA00022450"/>
    </source>
</evidence>
<dbReference type="PANTHER" id="PTHR43439">
    <property type="entry name" value="PHENYLACETATE-COENZYME A LIGASE"/>
    <property type="match status" value="1"/>
</dbReference>
<protein>
    <recommendedName>
        <fullName evidence="5">Acetyl-CoA synthetase-like protein</fullName>
    </recommendedName>
</protein>
<dbReference type="SUPFAM" id="SSF56801">
    <property type="entry name" value="Acetyl-CoA synthetase-like"/>
    <property type="match status" value="1"/>
</dbReference>
<dbReference type="InterPro" id="IPR051414">
    <property type="entry name" value="Adenylate-forming_Reductase"/>
</dbReference>
<keyword evidence="1" id="KW-0596">Phosphopantetheine</keyword>
<dbReference type="Proteomes" id="UP000235672">
    <property type="component" value="Unassembled WGS sequence"/>
</dbReference>
<organism evidence="3 4">
    <name type="scientific">Hyaloscypha hepaticicola</name>
    <dbReference type="NCBI Taxonomy" id="2082293"/>
    <lineage>
        <taxon>Eukaryota</taxon>
        <taxon>Fungi</taxon>
        <taxon>Dikarya</taxon>
        <taxon>Ascomycota</taxon>
        <taxon>Pezizomycotina</taxon>
        <taxon>Leotiomycetes</taxon>
        <taxon>Helotiales</taxon>
        <taxon>Hyaloscyphaceae</taxon>
        <taxon>Hyaloscypha</taxon>
    </lineage>
</organism>
<dbReference type="OrthoDB" id="429813at2759"/>
<accession>A0A2J6PGC8</accession>
<name>A0A2J6PGC8_9HELO</name>
<keyword evidence="2" id="KW-0597">Phosphoprotein</keyword>
<keyword evidence="4" id="KW-1185">Reference proteome</keyword>
<evidence type="ECO:0008006" key="5">
    <source>
        <dbReference type="Google" id="ProtNLM"/>
    </source>
</evidence>
<dbReference type="STRING" id="1745343.A0A2J6PGC8"/>
<reference evidence="3 4" key="1">
    <citation type="submission" date="2016-05" db="EMBL/GenBank/DDBJ databases">
        <title>A degradative enzymes factory behind the ericoid mycorrhizal symbiosis.</title>
        <authorList>
            <consortium name="DOE Joint Genome Institute"/>
            <person name="Martino E."/>
            <person name="Morin E."/>
            <person name="Grelet G."/>
            <person name="Kuo A."/>
            <person name="Kohler A."/>
            <person name="Daghino S."/>
            <person name="Barry K."/>
            <person name="Choi C."/>
            <person name="Cichocki N."/>
            <person name="Clum A."/>
            <person name="Copeland A."/>
            <person name="Hainaut M."/>
            <person name="Haridas S."/>
            <person name="Labutti K."/>
            <person name="Lindquist E."/>
            <person name="Lipzen A."/>
            <person name="Khouja H.-R."/>
            <person name="Murat C."/>
            <person name="Ohm R."/>
            <person name="Olson A."/>
            <person name="Spatafora J."/>
            <person name="Veneault-Fourrey C."/>
            <person name="Henrissat B."/>
            <person name="Grigoriev I."/>
            <person name="Martin F."/>
            <person name="Perotto S."/>
        </authorList>
    </citation>
    <scope>NUCLEOTIDE SEQUENCE [LARGE SCALE GENOMIC DNA]</scope>
    <source>
        <strain evidence="3 4">UAMH 7357</strain>
    </source>
</reference>